<reference evidence="4" key="2">
    <citation type="submission" date="2013-12" db="EMBL/GenBank/DDBJ databases">
        <authorList>
            <person name="Yu Y."/>
            <person name="Lee S."/>
            <person name="de Baynast K."/>
            <person name="Wissotski M."/>
            <person name="Liu L."/>
            <person name="Talag J."/>
            <person name="Goicoechea J."/>
            <person name="Angelova A."/>
            <person name="Jetty R."/>
            <person name="Kudrna D."/>
            <person name="Golser W."/>
            <person name="Rivera L."/>
            <person name="Zhang J."/>
            <person name="Wing R."/>
        </authorList>
    </citation>
    <scope>NUCLEOTIDE SEQUENCE</scope>
</reference>
<dbReference type="HOGENOM" id="CLU_148929_0_0_1"/>
<keyword evidence="4" id="KW-1185">Reference proteome</keyword>
<reference evidence="3 4" key="1">
    <citation type="submission" date="2012-08" db="EMBL/GenBank/DDBJ databases">
        <title>Oryza genome evolution.</title>
        <authorList>
            <person name="Wing R.A."/>
        </authorList>
    </citation>
    <scope>NUCLEOTIDE SEQUENCE</scope>
</reference>
<name>A0A0D9W6I5_9ORYZ</name>
<evidence type="ECO:0000256" key="1">
    <source>
        <dbReference type="SAM" id="MobiDB-lite"/>
    </source>
</evidence>
<accession>A0A0D9W6I5</accession>
<feature type="region of interest" description="Disordered" evidence="1">
    <location>
        <begin position="84"/>
        <end position="146"/>
    </location>
</feature>
<dbReference type="Proteomes" id="UP000032180">
    <property type="component" value="Chromosome 4"/>
</dbReference>
<reference evidence="3" key="3">
    <citation type="submission" date="2015-04" db="UniProtKB">
        <authorList>
            <consortium name="EnsemblPlants"/>
        </authorList>
    </citation>
    <scope>IDENTIFICATION</scope>
</reference>
<feature type="domain" description="DUF7358" evidence="2">
    <location>
        <begin position="8"/>
        <end position="100"/>
    </location>
</feature>
<dbReference type="EnsemblPlants" id="LPERR04G13550.3">
    <property type="protein sequence ID" value="LPERR04G13550.3"/>
    <property type="gene ID" value="LPERR04G13550"/>
</dbReference>
<dbReference type="AlphaFoldDB" id="A0A0D9W6I5"/>
<evidence type="ECO:0000313" key="4">
    <source>
        <dbReference type="Proteomes" id="UP000032180"/>
    </source>
</evidence>
<protein>
    <recommendedName>
        <fullName evidence="2">DUF7358 domain-containing protein</fullName>
    </recommendedName>
</protein>
<evidence type="ECO:0000313" key="3">
    <source>
        <dbReference type="EnsemblPlants" id="LPERR04G13550.3"/>
    </source>
</evidence>
<organism evidence="3 4">
    <name type="scientific">Leersia perrieri</name>
    <dbReference type="NCBI Taxonomy" id="77586"/>
    <lineage>
        <taxon>Eukaryota</taxon>
        <taxon>Viridiplantae</taxon>
        <taxon>Streptophyta</taxon>
        <taxon>Embryophyta</taxon>
        <taxon>Tracheophyta</taxon>
        <taxon>Spermatophyta</taxon>
        <taxon>Magnoliopsida</taxon>
        <taxon>Liliopsida</taxon>
        <taxon>Poales</taxon>
        <taxon>Poaceae</taxon>
        <taxon>BOP clade</taxon>
        <taxon>Oryzoideae</taxon>
        <taxon>Oryzeae</taxon>
        <taxon>Oryzinae</taxon>
        <taxon>Leersia</taxon>
    </lineage>
</organism>
<dbReference type="Pfam" id="PF24057">
    <property type="entry name" value="DUF7358"/>
    <property type="match status" value="1"/>
</dbReference>
<sequence length="146" mass="14910">MRPLFRIRGVRRMSAALAAVNAAAVAVGAAAEWMGVMSTERCERRREVAAAGAAVAVLAAVRIAVMVGAAHAQEVTAVAIVASGADGGEGRPTQEFAKRETRSSLAPSSRDPTKAFLPPPPPPLLFPCPPPTTRESPLSMAGAAAG</sequence>
<feature type="compositionally biased region" description="Pro residues" evidence="1">
    <location>
        <begin position="117"/>
        <end position="132"/>
    </location>
</feature>
<dbReference type="InterPro" id="IPR055782">
    <property type="entry name" value="DUF7358"/>
</dbReference>
<proteinExistence type="predicted"/>
<evidence type="ECO:0000259" key="2">
    <source>
        <dbReference type="Pfam" id="PF24057"/>
    </source>
</evidence>
<dbReference type="Gramene" id="LPERR04G13550.3">
    <property type="protein sequence ID" value="LPERR04G13550.3"/>
    <property type="gene ID" value="LPERR04G13550"/>
</dbReference>